<dbReference type="STRING" id="260086.SAMN05216207_11082"/>
<dbReference type="GO" id="GO:0016020">
    <property type="term" value="C:membrane"/>
    <property type="evidence" value="ECO:0007669"/>
    <property type="project" value="TreeGrafter"/>
</dbReference>
<name>A0A1I5IJM8_PSUAM</name>
<keyword evidence="2" id="KW-1133">Transmembrane helix</keyword>
<keyword evidence="5" id="KW-1185">Reference proteome</keyword>
<dbReference type="Proteomes" id="UP000199614">
    <property type="component" value="Unassembled WGS sequence"/>
</dbReference>
<keyword evidence="4" id="KW-0378">Hydrolase</keyword>
<feature type="region of interest" description="Disordered" evidence="1">
    <location>
        <begin position="343"/>
        <end position="461"/>
    </location>
</feature>
<dbReference type="InterPro" id="IPR002656">
    <property type="entry name" value="Acyl_transf_3_dom"/>
</dbReference>
<reference evidence="4 5" key="1">
    <citation type="submission" date="2016-10" db="EMBL/GenBank/DDBJ databases">
        <authorList>
            <person name="de Groot N.N."/>
        </authorList>
    </citation>
    <scope>NUCLEOTIDE SEQUENCE [LARGE SCALE GENOMIC DNA]</scope>
    <source>
        <strain evidence="4 5">CGMCC 4.1877</strain>
    </source>
</reference>
<feature type="transmembrane region" description="Helical" evidence="2">
    <location>
        <begin position="154"/>
        <end position="176"/>
    </location>
</feature>
<dbReference type="GO" id="GO:0016787">
    <property type="term" value="F:hydrolase activity"/>
    <property type="evidence" value="ECO:0007669"/>
    <property type="project" value="UniProtKB-KW"/>
</dbReference>
<accession>A0A1I5IJM8</accession>
<evidence type="ECO:0000313" key="4">
    <source>
        <dbReference type="EMBL" id="SFO60807.1"/>
    </source>
</evidence>
<feature type="transmembrane region" description="Helical" evidence="2">
    <location>
        <begin position="210"/>
        <end position="227"/>
    </location>
</feature>
<keyword evidence="4" id="KW-0012">Acyltransferase</keyword>
<dbReference type="EMBL" id="FOUY01000108">
    <property type="protein sequence ID" value="SFO60807.1"/>
    <property type="molecule type" value="Genomic_DNA"/>
</dbReference>
<feature type="domain" description="Acyltransferase 3" evidence="3">
    <location>
        <begin position="13"/>
        <end position="325"/>
    </location>
</feature>
<feature type="transmembrane region" description="Helical" evidence="2">
    <location>
        <begin position="20"/>
        <end position="38"/>
    </location>
</feature>
<dbReference type="PANTHER" id="PTHR23028:SF53">
    <property type="entry name" value="ACYL_TRANSF_3 DOMAIN-CONTAINING PROTEIN"/>
    <property type="match status" value="1"/>
</dbReference>
<evidence type="ECO:0000259" key="3">
    <source>
        <dbReference type="Pfam" id="PF01757"/>
    </source>
</evidence>
<proteinExistence type="predicted"/>
<dbReference type="RefSeq" id="WP_085916397.1">
    <property type="nucleotide sequence ID" value="NZ_FOUY01000108.1"/>
</dbReference>
<dbReference type="InterPro" id="IPR050879">
    <property type="entry name" value="Acyltransferase_3"/>
</dbReference>
<organism evidence="4 5">
    <name type="scientific">Pseudonocardia ammonioxydans</name>
    <dbReference type="NCBI Taxonomy" id="260086"/>
    <lineage>
        <taxon>Bacteria</taxon>
        <taxon>Bacillati</taxon>
        <taxon>Actinomycetota</taxon>
        <taxon>Actinomycetes</taxon>
        <taxon>Pseudonocardiales</taxon>
        <taxon>Pseudonocardiaceae</taxon>
        <taxon>Pseudonocardia</taxon>
    </lineage>
</organism>
<keyword evidence="4" id="KW-0808">Transferase</keyword>
<feature type="transmembrane region" description="Helical" evidence="2">
    <location>
        <begin position="50"/>
        <end position="68"/>
    </location>
</feature>
<evidence type="ECO:0000313" key="5">
    <source>
        <dbReference type="Proteomes" id="UP000199614"/>
    </source>
</evidence>
<dbReference type="AlphaFoldDB" id="A0A1I5IJM8"/>
<protein>
    <submittedName>
        <fullName evidence="4">Peptidoglycan/LPS O-acetylase OafA/YrhL, contains acyltransferase and SGNH-hydrolase domains</fullName>
    </submittedName>
</protein>
<evidence type="ECO:0000256" key="2">
    <source>
        <dbReference type="SAM" id="Phobius"/>
    </source>
</evidence>
<dbReference type="PANTHER" id="PTHR23028">
    <property type="entry name" value="ACETYLTRANSFERASE"/>
    <property type="match status" value="1"/>
</dbReference>
<evidence type="ECO:0000256" key="1">
    <source>
        <dbReference type="SAM" id="MobiDB-lite"/>
    </source>
</evidence>
<sequence>MSTLAGDFDSRRNAFDVLRLIFAVTVAVIHGMDIHTGSQPFWGSTSVGDLALDGFFILSGFLVTRSYLRLDSPLRYAWHRFLRIMPGFWICLLVVAFVAAPTAAVLQGMPAATAFTEASSALRFVLVNSGLLMLQYEIGGILDPGVADGSFNGALWTLFFEAACYALVLGLGVLGLLRHHRWTVLAVAGVFAVVTVLQEAGVETMVNDRVLRLGFVFVLGMVAYRFSDQIPTRGALVLVAVAVFGVSLFLFQDYRVLGAAPLTYVFFWLGTRRRLSWSMRHDVSYGMYIYHWPVQQVLNLTALSAVPTALFVGTGLLTTLPLAVASWFLIERRAMRWKNVTPRLGRRPAHGHDDAAADGPSDAATEVMSVPQPGQGPGPVAATDRSPAEVTDSLPTERLHVSGSPDDTVPIRIADGGARVPPPSGQRSARAGNGELIDAASELDVSSRRDGAATPPRLRAR</sequence>
<feature type="transmembrane region" description="Helical" evidence="2">
    <location>
        <begin position="182"/>
        <end position="198"/>
    </location>
</feature>
<dbReference type="GO" id="GO:0000271">
    <property type="term" value="P:polysaccharide biosynthetic process"/>
    <property type="evidence" value="ECO:0007669"/>
    <property type="project" value="TreeGrafter"/>
</dbReference>
<keyword evidence="2" id="KW-0472">Membrane</keyword>
<dbReference type="GO" id="GO:0016747">
    <property type="term" value="F:acyltransferase activity, transferring groups other than amino-acyl groups"/>
    <property type="evidence" value="ECO:0007669"/>
    <property type="project" value="InterPro"/>
</dbReference>
<dbReference type="Pfam" id="PF01757">
    <property type="entry name" value="Acyl_transf_3"/>
    <property type="match status" value="1"/>
</dbReference>
<feature type="transmembrane region" description="Helical" evidence="2">
    <location>
        <begin position="309"/>
        <end position="330"/>
    </location>
</feature>
<dbReference type="OrthoDB" id="9796461at2"/>
<feature type="transmembrane region" description="Helical" evidence="2">
    <location>
        <begin position="88"/>
        <end position="109"/>
    </location>
</feature>
<keyword evidence="2" id="KW-0812">Transmembrane</keyword>
<feature type="transmembrane region" description="Helical" evidence="2">
    <location>
        <begin position="233"/>
        <end position="251"/>
    </location>
</feature>
<gene>
    <name evidence="4" type="ORF">SAMN05216207_11082</name>
</gene>